<reference evidence="2" key="2">
    <citation type="journal article" date="2015" name="Fish Shellfish Immunol.">
        <title>Early steps in the European eel (Anguilla anguilla)-Vibrio vulnificus interaction in the gills: Role of the RtxA13 toxin.</title>
        <authorList>
            <person name="Callol A."/>
            <person name="Pajuelo D."/>
            <person name="Ebbesson L."/>
            <person name="Teles M."/>
            <person name="MacKenzie S."/>
            <person name="Amaro C."/>
        </authorList>
    </citation>
    <scope>NUCLEOTIDE SEQUENCE</scope>
</reference>
<sequence length="52" mass="5980">MRFSHWLSFTSHEHRIHPSKGTSRAGESLSTVPGNCTAQTNYFYLLPVMRNQ</sequence>
<name>A0A0E9VPY4_ANGAN</name>
<dbReference type="AlphaFoldDB" id="A0A0E9VPY4"/>
<feature type="region of interest" description="Disordered" evidence="1">
    <location>
        <begin position="1"/>
        <end position="32"/>
    </location>
</feature>
<organism evidence="2">
    <name type="scientific">Anguilla anguilla</name>
    <name type="common">European freshwater eel</name>
    <name type="synonym">Muraena anguilla</name>
    <dbReference type="NCBI Taxonomy" id="7936"/>
    <lineage>
        <taxon>Eukaryota</taxon>
        <taxon>Metazoa</taxon>
        <taxon>Chordata</taxon>
        <taxon>Craniata</taxon>
        <taxon>Vertebrata</taxon>
        <taxon>Euteleostomi</taxon>
        <taxon>Actinopterygii</taxon>
        <taxon>Neopterygii</taxon>
        <taxon>Teleostei</taxon>
        <taxon>Anguilliformes</taxon>
        <taxon>Anguillidae</taxon>
        <taxon>Anguilla</taxon>
    </lineage>
</organism>
<evidence type="ECO:0000256" key="1">
    <source>
        <dbReference type="SAM" id="MobiDB-lite"/>
    </source>
</evidence>
<reference evidence="2" key="1">
    <citation type="submission" date="2014-11" db="EMBL/GenBank/DDBJ databases">
        <authorList>
            <person name="Amaro Gonzalez C."/>
        </authorList>
    </citation>
    <scope>NUCLEOTIDE SEQUENCE</scope>
</reference>
<protein>
    <submittedName>
        <fullName evidence="2">Uncharacterized protein</fullName>
    </submittedName>
</protein>
<accession>A0A0E9VPY4</accession>
<dbReference type="EMBL" id="GBXM01028476">
    <property type="protein sequence ID" value="JAH80101.1"/>
    <property type="molecule type" value="Transcribed_RNA"/>
</dbReference>
<evidence type="ECO:0000313" key="2">
    <source>
        <dbReference type="EMBL" id="JAH80101.1"/>
    </source>
</evidence>
<proteinExistence type="predicted"/>